<feature type="non-terminal residue" evidence="2">
    <location>
        <position position="1"/>
    </location>
</feature>
<evidence type="ECO:0000256" key="1">
    <source>
        <dbReference type="SAM" id="MobiDB-lite"/>
    </source>
</evidence>
<feature type="region of interest" description="Disordered" evidence="1">
    <location>
        <begin position="1"/>
        <end position="66"/>
    </location>
</feature>
<evidence type="ECO:0000313" key="2">
    <source>
        <dbReference type="EMBL" id="CAA9270946.1"/>
    </source>
</evidence>
<organism evidence="2">
    <name type="scientific">uncultured Acidimicrobiales bacterium</name>
    <dbReference type="NCBI Taxonomy" id="310071"/>
    <lineage>
        <taxon>Bacteria</taxon>
        <taxon>Bacillati</taxon>
        <taxon>Actinomycetota</taxon>
        <taxon>Acidimicrobiia</taxon>
        <taxon>Acidimicrobiales</taxon>
        <taxon>environmental samples</taxon>
    </lineage>
</organism>
<sequence length="66" mass="7508">DQDRCRRQGRIGQDHGGGRPRPSHGRGRPGGAHRRRRREPEPRYLAGARRRGDLRAHRRPGGDAAR</sequence>
<feature type="compositionally biased region" description="Basic and acidic residues" evidence="1">
    <location>
        <begin position="1"/>
        <end position="17"/>
    </location>
</feature>
<proteinExistence type="predicted"/>
<reference evidence="2" key="1">
    <citation type="submission" date="2020-02" db="EMBL/GenBank/DDBJ databases">
        <authorList>
            <person name="Meier V. D."/>
        </authorList>
    </citation>
    <scope>NUCLEOTIDE SEQUENCE</scope>
    <source>
        <strain evidence="2">AVDCRST_MAG10</strain>
    </source>
</reference>
<protein>
    <submittedName>
        <fullName evidence="2">Uncharacterized protein</fullName>
    </submittedName>
</protein>
<gene>
    <name evidence="2" type="ORF">AVDCRST_MAG10-3285</name>
</gene>
<feature type="compositionally biased region" description="Basic residues" evidence="1">
    <location>
        <begin position="21"/>
        <end position="37"/>
    </location>
</feature>
<dbReference type="EMBL" id="CADCTB010000201">
    <property type="protein sequence ID" value="CAA9270946.1"/>
    <property type="molecule type" value="Genomic_DNA"/>
</dbReference>
<accession>A0A6J4J9W1</accession>
<dbReference type="AlphaFoldDB" id="A0A6J4J9W1"/>
<feature type="non-terminal residue" evidence="2">
    <location>
        <position position="66"/>
    </location>
</feature>
<name>A0A6J4J9W1_9ACTN</name>